<evidence type="ECO:0000313" key="1">
    <source>
        <dbReference type="EMBL" id="MFC5271465.1"/>
    </source>
</evidence>
<gene>
    <name evidence="1" type="ORF">ACFPIB_12645</name>
</gene>
<dbReference type="Proteomes" id="UP001596161">
    <property type="component" value="Unassembled WGS sequence"/>
</dbReference>
<evidence type="ECO:0000313" key="2">
    <source>
        <dbReference type="Proteomes" id="UP001596161"/>
    </source>
</evidence>
<evidence type="ECO:0008006" key="3">
    <source>
        <dbReference type="Google" id="ProtNLM"/>
    </source>
</evidence>
<dbReference type="RefSeq" id="WP_378017826.1">
    <property type="nucleotide sequence ID" value="NZ_JBHSKT010000007.1"/>
</dbReference>
<protein>
    <recommendedName>
        <fullName evidence="3">DUF4279 domain-containing protein</fullName>
    </recommendedName>
</protein>
<comment type="caution">
    <text evidence="1">The sequence shown here is derived from an EMBL/GenBank/DDBJ whole genome shotgun (WGS) entry which is preliminary data.</text>
</comment>
<name>A0ABW0EE58_9BACT</name>
<dbReference type="EMBL" id="JBHSKT010000007">
    <property type="protein sequence ID" value="MFC5271465.1"/>
    <property type="molecule type" value="Genomic_DNA"/>
</dbReference>
<reference evidence="2" key="1">
    <citation type="journal article" date="2019" name="Int. J. Syst. Evol. Microbiol.">
        <title>The Global Catalogue of Microorganisms (GCM) 10K type strain sequencing project: providing services to taxonomists for standard genome sequencing and annotation.</title>
        <authorList>
            <consortium name="The Broad Institute Genomics Platform"/>
            <consortium name="The Broad Institute Genome Sequencing Center for Infectious Disease"/>
            <person name="Wu L."/>
            <person name="Ma J."/>
        </authorList>
    </citation>
    <scope>NUCLEOTIDE SEQUENCE [LARGE SCALE GENOMIC DNA]</scope>
    <source>
        <strain evidence="2">KACC 12602</strain>
    </source>
</reference>
<accession>A0ABW0EE58</accession>
<sequence length="126" mass="14996">MANFYNLQIIFEPSFETYQSISEILALSPSERIPFSEVELKNGPNLWQHEVEEKITDPYFDFITYYTDIIISKSEELFKLEINRDAISIWFLYAYKDQCNLEFEPVRLKKLADSCIKLCISCWQED</sequence>
<proteinExistence type="predicted"/>
<keyword evidence="2" id="KW-1185">Reference proteome</keyword>
<organism evidence="1 2">
    <name type="scientific">Adhaeribacter terreus</name>
    <dbReference type="NCBI Taxonomy" id="529703"/>
    <lineage>
        <taxon>Bacteria</taxon>
        <taxon>Pseudomonadati</taxon>
        <taxon>Bacteroidota</taxon>
        <taxon>Cytophagia</taxon>
        <taxon>Cytophagales</taxon>
        <taxon>Hymenobacteraceae</taxon>
        <taxon>Adhaeribacter</taxon>
    </lineage>
</organism>